<sequence length="298" mass="33929">PAFICPFNEKEIKANVYDTVYIGFQVLAYPNITSVVVTKSANLNTKDTNWTVEIIELSRVFWYLELSKDILQENDFDNYTVWVTSNVNLSVSKNFTLFVKDNLLNNSSSTEDYCTNETSTVLYRIVKSGLPVLLSSNMSESYVTEILPNKLASEYLIKVYLRNCTQHIGKVETLTLQAGSKFVTISFNAKEKYFNLSSCAPTIQETTLMISIGENVELNMCVISNTLIKGENVGFNKIASSDFSIFKHSVEIKKENNQQIIILTIKNITRDDIKFYQVRIRDTLKGTVTFVFNLKLKE</sequence>
<dbReference type="EnsemblMetazoa" id="BGLB039354-RA">
    <property type="protein sequence ID" value="BGLB039354-PA"/>
    <property type="gene ID" value="BGLB039354"/>
</dbReference>
<proteinExistence type="predicted"/>
<evidence type="ECO:0000313" key="2">
    <source>
        <dbReference type="Proteomes" id="UP000076420"/>
    </source>
</evidence>
<dbReference type="VEuPathDB" id="VectorBase:BGLAX_040849"/>
<protein>
    <submittedName>
        <fullName evidence="1">Uncharacterized protein</fullName>
    </submittedName>
</protein>
<evidence type="ECO:0000313" key="1">
    <source>
        <dbReference type="EnsemblMetazoa" id="BGLB039354-PA"/>
    </source>
</evidence>
<dbReference type="AlphaFoldDB" id="A0A2C9M7I2"/>
<gene>
    <name evidence="1" type="primary">106059980</name>
</gene>
<dbReference type="VEuPathDB" id="VectorBase:BGLB039354"/>
<name>A0A2C9M7I2_BIOGL</name>
<organism evidence="1 2">
    <name type="scientific">Biomphalaria glabrata</name>
    <name type="common">Bloodfluke planorb</name>
    <name type="synonym">Freshwater snail</name>
    <dbReference type="NCBI Taxonomy" id="6526"/>
    <lineage>
        <taxon>Eukaryota</taxon>
        <taxon>Metazoa</taxon>
        <taxon>Spiralia</taxon>
        <taxon>Lophotrochozoa</taxon>
        <taxon>Mollusca</taxon>
        <taxon>Gastropoda</taxon>
        <taxon>Heterobranchia</taxon>
        <taxon>Euthyneura</taxon>
        <taxon>Panpulmonata</taxon>
        <taxon>Hygrophila</taxon>
        <taxon>Lymnaeoidea</taxon>
        <taxon>Planorbidae</taxon>
        <taxon>Biomphalaria</taxon>
    </lineage>
</organism>
<reference evidence="1" key="1">
    <citation type="submission" date="2020-05" db="UniProtKB">
        <authorList>
            <consortium name="EnsemblMetazoa"/>
        </authorList>
    </citation>
    <scope>IDENTIFICATION</scope>
    <source>
        <strain evidence="1">BB02</strain>
    </source>
</reference>
<dbReference type="Proteomes" id="UP000076420">
    <property type="component" value="Unassembled WGS sequence"/>
</dbReference>
<accession>A0A2C9M7I2</accession>
<dbReference type="KEGG" id="bgt:106059980"/>